<keyword evidence="2" id="KW-1185">Reference proteome</keyword>
<sequence>MRLILRNTKLNSAFITSDFVKLNNVQVDAIRHHMTSIQDRIKVLNEQVRQFGSRPISNCKIHNPINFANAEAANHVNVVVVVSLMEGGSRGAASVLMEHP</sequence>
<organism evidence="1 2">
    <name type="scientific">Caerostris extrusa</name>
    <name type="common">Bark spider</name>
    <name type="synonym">Caerostris bankana</name>
    <dbReference type="NCBI Taxonomy" id="172846"/>
    <lineage>
        <taxon>Eukaryota</taxon>
        <taxon>Metazoa</taxon>
        <taxon>Ecdysozoa</taxon>
        <taxon>Arthropoda</taxon>
        <taxon>Chelicerata</taxon>
        <taxon>Arachnida</taxon>
        <taxon>Araneae</taxon>
        <taxon>Araneomorphae</taxon>
        <taxon>Entelegynae</taxon>
        <taxon>Araneoidea</taxon>
        <taxon>Araneidae</taxon>
        <taxon>Caerostris</taxon>
    </lineage>
</organism>
<dbReference type="Proteomes" id="UP001054945">
    <property type="component" value="Unassembled WGS sequence"/>
</dbReference>
<comment type="caution">
    <text evidence="1">The sequence shown here is derived from an EMBL/GenBank/DDBJ whole genome shotgun (WGS) entry which is preliminary data.</text>
</comment>
<name>A0AAV4WEU8_CAEEX</name>
<dbReference type="EMBL" id="BPLR01015969">
    <property type="protein sequence ID" value="GIY80133.1"/>
    <property type="molecule type" value="Genomic_DNA"/>
</dbReference>
<accession>A0AAV4WEU8</accession>
<reference evidence="1 2" key="1">
    <citation type="submission" date="2021-06" db="EMBL/GenBank/DDBJ databases">
        <title>Caerostris extrusa draft genome.</title>
        <authorList>
            <person name="Kono N."/>
            <person name="Arakawa K."/>
        </authorList>
    </citation>
    <scope>NUCLEOTIDE SEQUENCE [LARGE SCALE GENOMIC DNA]</scope>
</reference>
<gene>
    <name evidence="1" type="ORF">CEXT_400741</name>
</gene>
<evidence type="ECO:0000313" key="2">
    <source>
        <dbReference type="Proteomes" id="UP001054945"/>
    </source>
</evidence>
<protein>
    <submittedName>
        <fullName evidence="1">Uncharacterized protein</fullName>
    </submittedName>
</protein>
<dbReference type="AlphaFoldDB" id="A0AAV4WEU8"/>
<proteinExistence type="predicted"/>
<evidence type="ECO:0000313" key="1">
    <source>
        <dbReference type="EMBL" id="GIY80133.1"/>
    </source>
</evidence>